<organism evidence="7 8">
    <name type="scientific">Sordaria macrospora (strain ATCC MYA-333 / DSM 997 / K(L3346) / K-hell)</name>
    <dbReference type="NCBI Taxonomy" id="771870"/>
    <lineage>
        <taxon>Eukaryota</taxon>
        <taxon>Fungi</taxon>
        <taxon>Dikarya</taxon>
        <taxon>Ascomycota</taxon>
        <taxon>Pezizomycotina</taxon>
        <taxon>Sordariomycetes</taxon>
        <taxon>Sordariomycetidae</taxon>
        <taxon>Sordariales</taxon>
        <taxon>Sordariaceae</taxon>
        <taxon>Sordaria</taxon>
    </lineage>
</organism>
<evidence type="ECO:0000313" key="7">
    <source>
        <dbReference type="EMBL" id="CCC13587.1"/>
    </source>
</evidence>
<dbReference type="PANTHER" id="PTHR42973">
    <property type="entry name" value="BINDING OXIDOREDUCTASE, PUTATIVE (AFU_ORTHOLOGUE AFUA_1G17690)-RELATED"/>
    <property type="match status" value="1"/>
</dbReference>
<dbReference type="Gene3D" id="3.30.465.10">
    <property type="match status" value="1"/>
</dbReference>
<evidence type="ECO:0000259" key="6">
    <source>
        <dbReference type="PROSITE" id="PS51387"/>
    </source>
</evidence>
<evidence type="ECO:0000256" key="2">
    <source>
        <dbReference type="ARBA" id="ARBA00022630"/>
    </source>
</evidence>
<dbReference type="SUPFAM" id="SSF56176">
    <property type="entry name" value="FAD-binding/transporter-associated domain-like"/>
    <property type="match status" value="1"/>
</dbReference>
<evidence type="ECO:0000256" key="3">
    <source>
        <dbReference type="ARBA" id="ARBA00022827"/>
    </source>
</evidence>
<reference evidence="7 8" key="1">
    <citation type="journal article" date="2010" name="PLoS Genet.">
        <title>De novo assembly of a 40 Mb eukaryotic genome from short sequence reads: Sordaria macrospora, a model organism for fungal morphogenesis.</title>
        <authorList>
            <person name="Nowrousian M."/>
            <person name="Stajich J."/>
            <person name="Chu M."/>
            <person name="Engh I."/>
            <person name="Espagne E."/>
            <person name="Halliday K."/>
            <person name="Kamerewerd J."/>
            <person name="Kempken F."/>
            <person name="Knab B."/>
            <person name="Kuo H.C."/>
            <person name="Osiewacz H.D."/>
            <person name="Poeggeler S."/>
            <person name="Read N."/>
            <person name="Seiler S."/>
            <person name="Smith K."/>
            <person name="Zickler D."/>
            <person name="Kueck U."/>
            <person name="Freitag M."/>
        </authorList>
    </citation>
    <scope>NUCLEOTIDE SEQUENCE [LARGE SCALE GENOMIC DNA]</scope>
    <source>
        <strain evidence="8">ATCC MYA-333 / DSM 997 / K(L3346) / K-hell</strain>
        <tissue evidence="7">Mycelium</tissue>
    </source>
</reference>
<evidence type="ECO:0000256" key="1">
    <source>
        <dbReference type="ARBA" id="ARBA00005466"/>
    </source>
</evidence>
<protein>
    <submittedName>
        <fullName evidence="7">WGS project CABT00000000 data, contig 2.41</fullName>
    </submittedName>
</protein>
<dbReference type="GO" id="GO:0071949">
    <property type="term" value="F:FAD binding"/>
    <property type="evidence" value="ECO:0007669"/>
    <property type="project" value="InterPro"/>
</dbReference>
<dbReference type="InParanoid" id="F7W7U5"/>
<dbReference type="InterPro" id="IPR050416">
    <property type="entry name" value="FAD-linked_Oxidoreductase"/>
</dbReference>
<dbReference type="Proteomes" id="UP000001881">
    <property type="component" value="Unassembled WGS sequence"/>
</dbReference>
<keyword evidence="2" id="KW-0285">Flavoprotein</keyword>
<feature type="compositionally biased region" description="Polar residues" evidence="5">
    <location>
        <begin position="1"/>
        <end position="12"/>
    </location>
</feature>
<proteinExistence type="inferred from homology"/>
<dbReference type="GO" id="GO:0016491">
    <property type="term" value="F:oxidoreductase activity"/>
    <property type="evidence" value="ECO:0007669"/>
    <property type="project" value="UniProtKB-KW"/>
</dbReference>
<dbReference type="InterPro" id="IPR016166">
    <property type="entry name" value="FAD-bd_PCMH"/>
</dbReference>
<sequence length="657" mass="72333">MLTKGFTATSLTPHGLPRRPTSLQTAAQLALPFLRPILQPPVYNGDTHKDPETTSKDRAAKDFKEWLLQLDSSGIVVYTDGSMIAKQMDLPAHAEDPEAEEDRPESECVAFGYVIFQGQTELGRGCEIHQQLDVSAQVPYNMKACVVLTGCLNVFVTLVDGASIPTYFERFPSTPRQLSVVQVQRELGARLSNTTAIFGPDDSQYKEALSRWNSFVTPKVQLVIEPGQESDVSTIVKYCNRKSVQFLAINKGHGATSTLASFNGIQINLASLRNIEIQPSGKSAWFGGGVYDGQVSRYLWDKGYVATTGACDCVGMMGPGLGGGHGRHEGLYGLISDNIRQLNVVLANGSAIRVNKDCYGDLFWGMKGAGHNFGIVTGFELNIYPRGPDTWHYHNYIWTGDKLEAVFTALNKLHVQSNGTTPTNMAVNYGIFLRNTAISEKEPLIQWTFAYRGGAAEAENALADFNAIPALGGLQGDVPYPQIPAYQGTSEDSPLCQHDLYRITTTAGLQVYNITAERQIFDGFKKRIANNPAVAAAVNIIHEGYATAAVQAKNPNDSAYPHRDDHLLMLVEVIIPPGNIELEKAALEWTTEITAQWNAGQPTRRPSTYVNYANGGESLESIYGYESWRLKKLRGLKAKYDPFNRFRFYNPIVGRRA</sequence>
<feature type="domain" description="FAD-binding PCMH-type" evidence="6">
    <location>
        <begin position="216"/>
        <end position="386"/>
    </location>
</feature>
<dbReference type="OMA" id="DPFNRFR"/>
<dbReference type="InterPro" id="IPR016167">
    <property type="entry name" value="FAD-bd_PCMH_sub1"/>
</dbReference>
<dbReference type="OrthoDB" id="9996127at2759"/>
<dbReference type="Gene3D" id="3.40.462.20">
    <property type="match status" value="1"/>
</dbReference>
<accession>F7W7U5</accession>
<dbReference type="VEuPathDB" id="FungiDB:SMAC_09677"/>
<gene>
    <name evidence="7" type="ORF">SMAC_09677</name>
</gene>
<comment type="caution">
    <text evidence="7">The sequence shown here is derived from an EMBL/GenBank/DDBJ whole genome shotgun (WGS) entry which is preliminary data.</text>
</comment>
<feature type="region of interest" description="Disordered" evidence="5">
    <location>
        <begin position="1"/>
        <end position="20"/>
    </location>
</feature>
<dbReference type="Pfam" id="PF01565">
    <property type="entry name" value="FAD_binding_4"/>
    <property type="match status" value="1"/>
</dbReference>
<dbReference type="HOGENOM" id="CLU_018354_0_1_1"/>
<dbReference type="EMBL" id="CABT02000041">
    <property type="protein sequence ID" value="CCC13587.1"/>
    <property type="molecule type" value="Genomic_DNA"/>
</dbReference>
<dbReference type="InterPro" id="IPR016169">
    <property type="entry name" value="FAD-bd_PCMH_sub2"/>
</dbReference>
<dbReference type="PROSITE" id="PS51387">
    <property type="entry name" value="FAD_PCMH"/>
    <property type="match status" value="1"/>
</dbReference>
<keyword evidence="8" id="KW-1185">Reference proteome</keyword>
<keyword evidence="3" id="KW-0274">FAD</keyword>
<dbReference type="Gene3D" id="3.30.43.10">
    <property type="entry name" value="Uridine Diphospho-n-acetylenolpyruvylglucosamine Reductase, domain 2"/>
    <property type="match status" value="1"/>
</dbReference>
<dbReference type="STRING" id="771870.F7W7U5"/>
<evidence type="ECO:0000313" key="8">
    <source>
        <dbReference type="Proteomes" id="UP000001881"/>
    </source>
</evidence>
<dbReference type="eggNOG" id="ENOG502SJ3M">
    <property type="taxonomic scope" value="Eukaryota"/>
</dbReference>
<evidence type="ECO:0000256" key="5">
    <source>
        <dbReference type="SAM" id="MobiDB-lite"/>
    </source>
</evidence>
<dbReference type="AlphaFoldDB" id="F7W7U5"/>
<keyword evidence="4" id="KW-0560">Oxidoreductase</keyword>
<comment type="similarity">
    <text evidence="1">Belongs to the oxygen-dependent FAD-linked oxidoreductase family.</text>
</comment>
<name>F7W7U5_SORMK</name>
<evidence type="ECO:0000256" key="4">
    <source>
        <dbReference type="ARBA" id="ARBA00023002"/>
    </source>
</evidence>
<dbReference type="InterPro" id="IPR006094">
    <property type="entry name" value="Oxid_FAD_bind_N"/>
</dbReference>
<dbReference type="InterPro" id="IPR036318">
    <property type="entry name" value="FAD-bd_PCMH-like_sf"/>
</dbReference>
<dbReference type="PANTHER" id="PTHR42973:SF8">
    <property type="entry name" value="FAD-BINDING PCMH-TYPE DOMAIN-CONTAINING PROTEIN"/>
    <property type="match status" value="1"/>
</dbReference>